<comment type="caution">
    <text evidence="2">The sequence shown here is derived from an EMBL/GenBank/DDBJ whole genome shotgun (WGS) entry which is preliminary data.</text>
</comment>
<organism evidence="2 3">
    <name type="scientific">Candidatus Vampirococcus lugosii</name>
    <dbReference type="NCBI Taxonomy" id="2789015"/>
    <lineage>
        <taxon>Bacteria</taxon>
        <taxon>Candidatus Absconditibacteriota</taxon>
        <taxon>Vampirococcus</taxon>
    </lineage>
</organism>
<dbReference type="RefSeq" id="WP_213348747.1">
    <property type="nucleotide sequence ID" value="NZ_JAEDAM010000018.1"/>
</dbReference>
<dbReference type="InterPro" id="IPR043993">
    <property type="entry name" value="T4SS_pilin"/>
</dbReference>
<keyword evidence="1" id="KW-0472">Membrane</keyword>
<reference evidence="2 3" key="1">
    <citation type="journal article" date="2021" name="Nat. Commun.">
        <title>Reductive evolution and unique predatory mode in the CPR bacterium Vampirococcus lugosii.</title>
        <authorList>
            <person name="Moreira D."/>
            <person name="Zivanovic Y."/>
            <person name="Lopez-Archilla A.I."/>
            <person name="Iniesto M."/>
            <person name="Lopez-Garcia P."/>
        </authorList>
    </citation>
    <scope>NUCLEOTIDE SEQUENCE [LARGE SCALE GENOMIC DNA]</scope>
    <source>
        <strain evidence="2">Chiprana</strain>
    </source>
</reference>
<keyword evidence="3" id="KW-1185">Reference proteome</keyword>
<proteinExistence type="predicted"/>
<dbReference type="Proteomes" id="UP000680365">
    <property type="component" value="Unassembled WGS sequence"/>
</dbReference>
<protein>
    <recommendedName>
        <fullName evidence="4">DUF4190 domain-containing protein</fullName>
    </recommendedName>
</protein>
<evidence type="ECO:0008006" key="4">
    <source>
        <dbReference type="Google" id="ProtNLM"/>
    </source>
</evidence>
<feature type="transmembrane region" description="Helical" evidence="1">
    <location>
        <begin position="92"/>
        <end position="111"/>
    </location>
</feature>
<dbReference type="Pfam" id="PF18895">
    <property type="entry name" value="T4SS_pilin"/>
    <property type="match status" value="1"/>
</dbReference>
<feature type="transmembrane region" description="Helical" evidence="1">
    <location>
        <begin position="48"/>
        <end position="72"/>
    </location>
</feature>
<gene>
    <name evidence="2" type="ORF">VAMP_30n128</name>
</gene>
<evidence type="ECO:0000256" key="1">
    <source>
        <dbReference type="SAM" id="Phobius"/>
    </source>
</evidence>
<dbReference type="EMBL" id="JAEDAM010000018">
    <property type="protein sequence ID" value="MBS8121832.1"/>
    <property type="molecule type" value="Genomic_DNA"/>
</dbReference>
<evidence type="ECO:0000313" key="2">
    <source>
        <dbReference type="EMBL" id="MBS8121832.1"/>
    </source>
</evidence>
<sequence length="114" mass="12006">MEDKILLTSGIEADADCLTNGQCGMQTYGVLGIRNSENANVSNFVQDIFLGATMFVGVVVTISFVISGFMLVSSAGNESLAEKGKSGLKYSIIGLLLVVFSYSIVRIVQTISAG</sequence>
<name>A0ABS5QKS2_9BACT</name>
<accession>A0ABS5QKS2</accession>
<evidence type="ECO:0000313" key="3">
    <source>
        <dbReference type="Proteomes" id="UP000680365"/>
    </source>
</evidence>
<keyword evidence="1" id="KW-0812">Transmembrane</keyword>
<keyword evidence="1" id="KW-1133">Transmembrane helix</keyword>